<keyword evidence="2" id="KW-1185">Reference proteome</keyword>
<dbReference type="eggNOG" id="arCOG12499">
    <property type="taxonomic scope" value="Archaea"/>
</dbReference>
<protein>
    <submittedName>
        <fullName evidence="1">Uncharacterized protein</fullName>
    </submittedName>
</protein>
<proteinExistence type="predicted"/>
<organism evidence="1 2">
    <name type="scientific">Pyrobaculum oguniense (strain DSM 13380 / JCM 10595 / TE7)</name>
    <dbReference type="NCBI Taxonomy" id="698757"/>
    <lineage>
        <taxon>Archaea</taxon>
        <taxon>Thermoproteota</taxon>
        <taxon>Thermoprotei</taxon>
        <taxon>Thermoproteales</taxon>
        <taxon>Thermoproteaceae</taxon>
        <taxon>Pyrobaculum</taxon>
    </lineage>
</organism>
<dbReference type="STRING" id="698757.Pogu_0019"/>
<reference evidence="1 2" key="1">
    <citation type="journal article" date="2012" name="Stand. Genomic Sci.">
        <title>Complete genome sequence of Pyrobaculum oguniense.</title>
        <authorList>
            <person name="Bernick D.L."/>
            <person name="Karplus K."/>
            <person name="Lui L.M."/>
            <person name="Coker J.K."/>
            <person name="Murphy J.N."/>
            <person name="Chan P.P."/>
            <person name="Cozen A.E."/>
            <person name="Lowe T.M."/>
        </authorList>
    </citation>
    <scope>NUCLEOTIDE SEQUENCE [LARGE SCALE GENOMIC DNA]</scope>
    <source>
        <strain evidence="1 2">TE7</strain>
    </source>
</reference>
<dbReference type="HOGENOM" id="CLU_2299457_0_0_2"/>
<sequence>MWRVLVYVCDEFSPVEVEAPTLFALAESDPLKLFEEYVRPFVEDCMEGVEGVDVEGVFFSPEVGLVVGYVARHRHGEASAKLVYSPSPEMALAAWDEARRRRARRP</sequence>
<name>H6Q616_PYROT</name>
<dbReference type="EMBL" id="CP003316">
    <property type="protein sequence ID" value="AFA38046.1"/>
    <property type="molecule type" value="Genomic_DNA"/>
</dbReference>
<dbReference type="Proteomes" id="UP000009062">
    <property type="component" value="Chromosome"/>
</dbReference>
<gene>
    <name evidence="1" type="ordered locus">Pogu_0019</name>
</gene>
<dbReference type="AlphaFoldDB" id="H6Q616"/>
<evidence type="ECO:0000313" key="2">
    <source>
        <dbReference type="Proteomes" id="UP000009062"/>
    </source>
</evidence>
<evidence type="ECO:0000313" key="1">
    <source>
        <dbReference type="EMBL" id="AFA38046.1"/>
    </source>
</evidence>
<accession>H6Q616</accession>
<dbReference type="KEGG" id="pog:Pogu_0019"/>